<dbReference type="NCBIfam" id="TIGR00290">
    <property type="entry name" value="MJ0570_dom"/>
    <property type="match status" value="1"/>
</dbReference>
<dbReference type="InterPro" id="IPR035959">
    <property type="entry name" value="RutC-like_sf"/>
</dbReference>
<keyword evidence="15" id="KW-1185">Reference proteome</keyword>
<comment type="catalytic activity">
    <reaction evidence="12">
        <text>diphthine-[translation elongation factor 2] + NH4(+) + ATP = diphthamide-[translation elongation factor 2] + AMP + diphosphate + H(+)</text>
        <dbReference type="Rhea" id="RHEA:19753"/>
        <dbReference type="Rhea" id="RHEA-COMP:10172"/>
        <dbReference type="Rhea" id="RHEA-COMP:10174"/>
        <dbReference type="ChEBI" id="CHEBI:15378"/>
        <dbReference type="ChEBI" id="CHEBI:16692"/>
        <dbReference type="ChEBI" id="CHEBI:28938"/>
        <dbReference type="ChEBI" id="CHEBI:30616"/>
        <dbReference type="ChEBI" id="CHEBI:33019"/>
        <dbReference type="ChEBI" id="CHEBI:82696"/>
        <dbReference type="ChEBI" id="CHEBI:456215"/>
        <dbReference type="EC" id="6.3.1.14"/>
    </reaction>
</comment>
<proteinExistence type="inferred from homology"/>
<keyword evidence="7" id="KW-0067">ATP-binding</keyword>
<dbReference type="AlphaFoldDB" id="A0AAW1PTC8"/>
<evidence type="ECO:0000256" key="9">
    <source>
        <dbReference type="ARBA" id="ARBA00031202"/>
    </source>
</evidence>
<dbReference type="SUPFAM" id="SSF55298">
    <property type="entry name" value="YjgF-like"/>
    <property type="match status" value="2"/>
</dbReference>
<evidence type="ECO:0000256" key="7">
    <source>
        <dbReference type="ARBA" id="ARBA00022840"/>
    </source>
</evidence>
<evidence type="ECO:0000313" key="14">
    <source>
        <dbReference type="EMBL" id="KAK9813243.1"/>
    </source>
</evidence>
<dbReference type="GO" id="GO:0017178">
    <property type="term" value="F:diphthine-ammonia ligase activity"/>
    <property type="evidence" value="ECO:0007669"/>
    <property type="project" value="UniProtKB-EC"/>
</dbReference>
<evidence type="ECO:0000256" key="4">
    <source>
        <dbReference type="ARBA" id="ARBA00018426"/>
    </source>
</evidence>
<keyword evidence="6" id="KW-0547">Nucleotide-binding</keyword>
<accession>A0AAW1PTC8</accession>
<dbReference type="GO" id="GO:0017183">
    <property type="term" value="P:protein histidyl modification to diphthamide"/>
    <property type="evidence" value="ECO:0007669"/>
    <property type="project" value="TreeGrafter"/>
</dbReference>
<reference evidence="14 15" key="1">
    <citation type="journal article" date="2024" name="Nat. Commun.">
        <title>Phylogenomics reveals the evolutionary origins of lichenization in chlorophyte algae.</title>
        <authorList>
            <person name="Puginier C."/>
            <person name="Libourel C."/>
            <person name="Otte J."/>
            <person name="Skaloud P."/>
            <person name="Haon M."/>
            <person name="Grisel S."/>
            <person name="Petersen M."/>
            <person name="Berrin J.G."/>
            <person name="Delaux P.M."/>
            <person name="Dal Grande F."/>
            <person name="Keller J."/>
        </authorList>
    </citation>
    <scope>NUCLEOTIDE SEQUENCE [LARGE SCALE GENOMIC DNA]</scope>
    <source>
        <strain evidence="14 15">SAG 2043</strain>
    </source>
</reference>
<evidence type="ECO:0000256" key="11">
    <source>
        <dbReference type="ARBA" id="ARBA00032849"/>
    </source>
</evidence>
<dbReference type="Proteomes" id="UP001489004">
    <property type="component" value="Unassembled WGS sequence"/>
</dbReference>
<evidence type="ECO:0000259" key="13">
    <source>
        <dbReference type="Pfam" id="PF01902"/>
    </source>
</evidence>
<evidence type="ECO:0000256" key="8">
    <source>
        <dbReference type="ARBA" id="ARBA00029814"/>
    </source>
</evidence>
<dbReference type="SUPFAM" id="SSF52402">
    <property type="entry name" value="Adenine nucleotide alpha hydrolases-like"/>
    <property type="match status" value="1"/>
</dbReference>
<dbReference type="CDD" id="cd01994">
    <property type="entry name" value="AANH_PF0828-like"/>
    <property type="match status" value="1"/>
</dbReference>
<evidence type="ECO:0000256" key="5">
    <source>
        <dbReference type="ARBA" id="ARBA00022598"/>
    </source>
</evidence>
<dbReference type="InterPro" id="IPR014729">
    <property type="entry name" value="Rossmann-like_a/b/a_fold"/>
</dbReference>
<dbReference type="Gene3D" id="3.40.50.620">
    <property type="entry name" value="HUPs"/>
    <property type="match status" value="1"/>
</dbReference>
<dbReference type="EC" id="6.3.1.14" evidence="3"/>
<dbReference type="GO" id="GO:0005524">
    <property type="term" value="F:ATP binding"/>
    <property type="evidence" value="ECO:0007669"/>
    <property type="project" value="UniProtKB-KW"/>
</dbReference>
<keyword evidence="5" id="KW-0436">Ligase</keyword>
<comment type="pathway">
    <text evidence="1">Protein modification; peptidyl-diphthamide biosynthesis.</text>
</comment>
<protein>
    <recommendedName>
        <fullName evidence="4">Diphthine--ammonia ligase</fullName>
        <ecNumber evidence="3">6.3.1.14</ecNumber>
    </recommendedName>
    <alternativeName>
        <fullName evidence="9">ATP-binding domain-containing protein 4</fullName>
    </alternativeName>
    <alternativeName>
        <fullName evidence="8">Diphthamide synthase</fullName>
    </alternativeName>
    <alternativeName>
        <fullName evidence="10">Diphthamide synthetase</fullName>
    </alternativeName>
    <alternativeName>
        <fullName evidence="11">Protein DPH6 homolog</fullName>
    </alternativeName>
</protein>
<dbReference type="Gene3D" id="3.90.1490.10">
    <property type="entry name" value="putative n-type atp pyrophosphatase, domain 2"/>
    <property type="match status" value="1"/>
</dbReference>
<gene>
    <name evidence="14" type="ORF">WJX72_011346</name>
</gene>
<dbReference type="Pfam" id="PF01902">
    <property type="entry name" value="Diphthami_syn_2"/>
    <property type="match status" value="1"/>
</dbReference>
<name>A0AAW1PTC8_9CHLO</name>
<organism evidence="14 15">
    <name type="scientific">[Myrmecia] bisecta</name>
    <dbReference type="NCBI Taxonomy" id="41462"/>
    <lineage>
        <taxon>Eukaryota</taxon>
        <taxon>Viridiplantae</taxon>
        <taxon>Chlorophyta</taxon>
        <taxon>core chlorophytes</taxon>
        <taxon>Trebouxiophyceae</taxon>
        <taxon>Trebouxiales</taxon>
        <taxon>Trebouxiaceae</taxon>
        <taxon>Myrmecia</taxon>
    </lineage>
</organism>
<dbReference type="FunFam" id="3.90.1490.10:FF:000001">
    <property type="entry name" value="Diphthine--ammonia ligase"/>
    <property type="match status" value="1"/>
</dbReference>
<comment type="similarity">
    <text evidence="2">Belongs to the Diphthine--ammonia ligase family.</text>
</comment>
<dbReference type="PANTHER" id="PTHR12196">
    <property type="entry name" value="DOMAIN OF UNKNOWN FUNCTION 71 DUF71 -CONTAINING PROTEIN"/>
    <property type="match status" value="1"/>
</dbReference>
<feature type="domain" description="Diphthamide synthase" evidence="13">
    <location>
        <begin position="1"/>
        <end position="216"/>
    </location>
</feature>
<dbReference type="EMBL" id="JALJOR010000008">
    <property type="protein sequence ID" value="KAK9813243.1"/>
    <property type="molecule type" value="Genomic_DNA"/>
</dbReference>
<evidence type="ECO:0000256" key="1">
    <source>
        <dbReference type="ARBA" id="ARBA00005156"/>
    </source>
</evidence>
<evidence type="ECO:0000313" key="15">
    <source>
        <dbReference type="Proteomes" id="UP001489004"/>
    </source>
</evidence>
<comment type="caution">
    <text evidence="14">The sequence shown here is derived from an EMBL/GenBank/DDBJ whole genome shotgun (WGS) entry which is preliminary data.</text>
</comment>
<dbReference type="PANTHER" id="PTHR12196:SF2">
    <property type="entry name" value="DIPHTHINE--AMMONIA LIGASE"/>
    <property type="match status" value="1"/>
</dbReference>
<sequence length="409" mass="43857">MKLVALVSGGKDSCYNILLCQQLGHEVVALANLLPKADDVDELDSYMYQTVGHQLVAAYAECAGLPLIRRRIQGSAKQQGMAYEATAEDEVEDMLALLAFAKEQYPDIQAVSSGAIASDYQRLRVEHVCARLGLTSLAFMWQQPQADLLQGMIDAGIQAVLVKVAAMGLQPHQHLGKTLQQMQPLLHKLRGLYGCNVCGEGGEYETLTLDCPLFTCARIVLDDWTVVLHSPDVVAPVGVLHPTAFHATQDAVQAALDAATAELAGLQLWLADALFVHLYLADMEHFAAANAAYCCHFPGVSPAARACVQLPLPADMAVAIDVLLPSAVEGDRDRRVVHVQSISSWAPSCIGPYSQATSCHGLIHMAGQIALDPATMQLVPGGRFYSRGVAAQVEDESIHGATLEVPNAM</sequence>
<dbReference type="Gene3D" id="3.30.1330.40">
    <property type="entry name" value="RutC-like"/>
    <property type="match status" value="2"/>
</dbReference>
<dbReference type="InterPro" id="IPR002761">
    <property type="entry name" value="Diphthami_syn_dom"/>
</dbReference>
<evidence type="ECO:0000256" key="2">
    <source>
        <dbReference type="ARBA" id="ARBA00008496"/>
    </source>
</evidence>
<evidence type="ECO:0000256" key="10">
    <source>
        <dbReference type="ARBA" id="ARBA00031552"/>
    </source>
</evidence>
<evidence type="ECO:0000256" key="6">
    <source>
        <dbReference type="ARBA" id="ARBA00022741"/>
    </source>
</evidence>
<dbReference type="InterPro" id="IPR030662">
    <property type="entry name" value="DPH6/MJ0570"/>
</dbReference>
<dbReference type="FunFam" id="3.40.50.620:FF:000069">
    <property type="entry name" value="diphthine--ammonia ligase"/>
    <property type="match status" value="1"/>
</dbReference>
<evidence type="ECO:0000256" key="12">
    <source>
        <dbReference type="ARBA" id="ARBA00048108"/>
    </source>
</evidence>
<evidence type="ECO:0000256" key="3">
    <source>
        <dbReference type="ARBA" id="ARBA00012089"/>
    </source>
</evidence>